<comment type="similarity">
    <text evidence="1">Belongs to the peptidase C1 family.</text>
</comment>
<evidence type="ECO:0000313" key="3">
    <source>
        <dbReference type="EMBL" id="ETK04121.1"/>
    </source>
</evidence>
<dbReference type="SMART" id="SM00645">
    <property type="entry name" value="Pept_C1"/>
    <property type="match status" value="1"/>
</dbReference>
<sequence length="602" mass="67227">MKHRMVILTTIGLLLLTFSYSYTQNLEVFKMREKTQSQLIQKYFKNNSEIGLTSRTPISAMSVSGRVKLNNGSSLARIVLEDEDGNDFLVFETSSVFTNLREIEFSDVCDETNLLDNVKPLKIKIVLRDAELYLESIGISNAFSQRTFERKRIAENVANVRLKAKIHAINERNKENGELWVAGETPLSKLSYADKKKLAGSEGDDFDTQGYEYYASGIFVMKSEEDNNGHILAKATSNYISDFDWRDRHKTNWITPIKHQGFKDKKTGIGGGACWAFAPTACAEAYANLYFNKKIDIDLSEQNVINCAESGDVTAGGGDTEKTMKLIERGIVKETDLPFQNNQTPCVSFPEDKKTRFGAVGSVIVFSHAAKEESFKKAIINNGPLSTVVLVTNLKNKEKPHNVWAHEMLLVGYGKVRSGMKVRLSDDERYMTIPTSSPHIGKTYWIYKNSYGRNSGVEGYHLIIFDDYTHMGSKAYYFTGSVTMPGYKDSDRICDDRDGDGLYTWFGPKPFNAPSRQAASDGDDTDPDLGILSADGRCTLNPGVKAFVVNTSIDTNSPYMQHIRILSGVTLKVNSTLKSNNKRLTVEKFAVLDVSSSGVLDF</sequence>
<evidence type="ECO:0000313" key="4">
    <source>
        <dbReference type="Proteomes" id="UP000018872"/>
    </source>
</evidence>
<proteinExistence type="inferred from homology"/>
<evidence type="ECO:0000256" key="1">
    <source>
        <dbReference type="ARBA" id="ARBA00008455"/>
    </source>
</evidence>
<dbReference type="GO" id="GO:0006508">
    <property type="term" value="P:proteolysis"/>
    <property type="evidence" value="ECO:0007669"/>
    <property type="project" value="InterPro"/>
</dbReference>
<evidence type="ECO:0000259" key="2">
    <source>
        <dbReference type="SMART" id="SM00645"/>
    </source>
</evidence>
<dbReference type="Proteomes" id="UP000018872">
    <property type="component" value="Unassembled WGS sequence"/>
</dbReference>
<dbReference type="AlphaFoldDB" id="W2CCA7"/>
<dbReference type="PATRIC" id="fig|1410950.3.peg.1565"/>
<dbReference type="Pfam" id="PF00112">
    <property type="entry name" value="Peptidase_C1"/>
    <property type="match status" value="1"/>
</dbReference>
<accession>W2CCA7</accession>
<dbReference type="InterPro" id="IPR038765">
    <property type="entry name" value="Papain-like_cys_pep_sf"/>
</dbReference>
<feature type="domain" description="Peptidase C1A papain C-terminal" evidence="2">
    <location>
        <begin position="239"/>
        <end position="479"/>
    </location>
</feature>
<dbReference type="PANTHER" id="PTHR12411">
    <property type="entry name" value="CYSTEINE PROTEASE FAMILY C1-RELATED"/>
    <property type="match status" value="1"/>
</dbReference>
<dbReference type="EMBL" id="AYYC01000695">
    <property type="protein sequence ID" value="ETK04121.1"/>
    <property type="molecule type" value="Genomic_DNA"/>
</dbReference>
<gene>
    <name evidence="3" type="ORF">T229_10670</name>
</gene>
<comment type="caution">
    <text evidence="3">The sequence shown here is derived from an EMBL/GenBank/DDBJ whole genome shotgun (WGS) entry which is preliminary data.</text>
</comment>
<reference evidence="3 4" key="1">
    <citation type="submission" date="2013-11" db="EMBL/GenBank/DDBJ databases">
        <title>Single cell genomics of uncultured Tannerella BU063 (oral taxon 286).</title>
        <authorList>
            <person name="Beall C.J."/>
            <person name="Campbell A.G."/>
            <person name="Griffen A.L."/>
            <person name="Podar M."/>
            <person name="Leys E.J."/>
        </authorList>
    </citation>
    <scope>NUCLEOTIDE SEQUENCE [LARGE SCALE GENOMIC DNA]</scope>
    <source>
        <strain evidence="3">Cell 5</strain>
    </source>
</reference>
<dbReference type="SUPFAM" id="SSF54001">
    <property type="entry name" value="Cysteine proteinases"/>
    <property type="match status" value="1"/>
</dbReference>
<name>W2CCA7_9BACT</name>
<dbReference type="GO" id="GO:0008234">
    <property type="term" value="F:cysteine-type peptidase activity"/>
    <property type="evidence" value="ECO:0007669"/>
    <property type="project" value="InterPro"/>
</dbReference>
<dbReference type="InterPro" id="IPR000668">
    <property type="entry name" value="Peptidase_C1A_C"/>
</dbReference>
<dbReference type="Gene3D" id="3.90.70.10">
    <property type="entry name" value="Cysteine proteinases"/>
    <property type="match status" value="1"/>
</dbReference>
<organism evidence="3 4">
    <name type="scientific">Tannerella sp. oral taxon BU063 isolate Cell 5</name>
    <dbReference type="NCBI Taxonomy" id="1410950"/>
    <lineage>
        <taxon>Bacteria</taxon>
        <taxon>Pseudomonadati</taxon>
        <taxon>Bacteroidota</taxon>
        <taxon>Bacteroidia</taxon>
        <taxon>Bacteroidales</taxon>
        <taxon>Tannerellaceae</taxon>
        <taxon>Tannerella</taxon>
    </lineage>
</organism>
<protein>
    <recommendedName>
        <fullName evidence="2">Peptidase C1A papain C-terminal domain-containing protein</fullName>
    </recommendedName>
</protein>
<dbReference type="InterPro" id="IPR013128">
    <property type="entry name" value="Peptidase_C1A"/>
</dbReference>